<feature type="domain" description="NAD-dependent epimerase/dehydratase" evidence="3">
    <location>
        <begin position="7"/>
        <end position="243"/>
    </location>
</feature>
<dbReference type="PANTHER" id="PTHR43000">
    <property type="entry name" value="DTDP-D-GLUCOSE 4,6-DEHYDRATASE-RELATED"/>
    <property type="match status" value="1"/>
</dbReference>
<accession>A0ABS1U344</accession>
<dbReference type="InterPro" id="IPR036291">
    <property type="entry name" value="NAD(P)-bd_dom_sf"/>
</dbReference>
<name>A0ABS1U344_9PROT</name>
<dbReference type="RefSeq" id="WP_202832343.1">
    <property type="nucleotide sequence ID" value="NZ_JAETWB010000005.1"/>
</dbReference>
<dbReference type="EMBL" id="JAETWB010000005">
    <property type="protein sequence ID" value="MBL6079082.1"/>
    <property type="molecule type" value="Genomic_DNA"/>
</dbReference>
<comment type="caution">
    <text evidence="4">The sequence shown here is derived from an EMBL/GenBank/DDBJ whole genome shotgun (WGS) entry which is preliminary data.</text>
</comment>
<dbReference type="Gene3D" id="3.90.25.10">
    <property type="entry name" value="UDP-galactose 4-epimerase, domain 1"/>
    <property type="match status" value="1"/>
</dbReference>
<evidence type="ECO:0000256" key="1">
    <source>
        <dbReference type="ARBA" id="ARBA00005125"/>
    </source>
</evidence>
<dbReference type="Pfam" id="PF01370">
    <property type="entry name" value="Epimerase"/>
    <property type="match status" value="1"/>
</dbReference>
<dbReference type="Proteomes" id="UP000660885">
    <property type="component" value="Unassembled WGS sequence"/>
</dbReference>
<reference evidence="4 5" key="1">
    <citation type="submission" date="2021-01" db="EMBL/GenBank/DDBJ databases">
        <title>Belnapia mucosa sp. nov. and Belnapia arida sp. nov., isolated from the Tabernas Desert (Almeria, Spain).</title>
        <authorList>
            <person name="Molina-Menor E."/>
            <person name="Vidal-Verdu A."/>
            <person name="Calonge A."/>
            <person name="Satari L."/>
            <person name="Pereto J."/>
            <person name="Porcar M."/>
        </authorList>
    </citation>
    <scope>NUCLEOTIDE SEQUENCE [LARGE SCALE GENOMIC DNA]</scope>
    <source>
        <strain evidence="4 5">T18</strain>
    </source>
</reference>
<comment type="similarity">
    <text evidence="2">Belongs to the NAD(P)-dependent epimerase/dehydratase family.</text>
</comment>
<gene>
    <name evidence="4" type="ORF">JMJ56_13780</name>
</gene>
<organism evidence="4 5">
    <name type="scientific">Belnapia arida</name>
    <dbReference type="NCBI Taxonomy" id="2804533"/>
    <lineage>
        <taxon>Bacteria</taxon>
        <taxon>Pseudomonadati</taxon>
        <taxon>Pseudomonadota</taxon>
        <taxon>Alphaproteobacteria</taxon>
        <taxon>Acetobacterales</taxon>
        <taxon>Roseomonadaceae</taxon>
        <taxon>Belnapia</taxon>
    </lineage>
</organism>
<evidence type="ECO:0000313" key="5">
    <source>
        <dbReference type="Proteomes" id="UP000660885"/>
    </source>
</evidence>
<protein>
    <submittedName>
        <fullName evidence="4">GDP-mannose 4,6-dehydratase</fullName>
    </submittedName>
</protein>
<dbReference type="InterPro" id="IPR001509">
    <property type="entry name" value="Epimerase_deHydtase"/>
</dbReference>
<dbReference type="Gene3D" id="3.40.50.720">
    <property type="entry name" value="NAD(P)-binding Rossmann-like Domain"/>
    <property type="match status" value="1"/>
</dbReference>
<keyword evidence="5" id="KW-1185">Reference proteome</keyword>
<evidence type="ECO:0000259" key="3">
    <source>
        <dbReference type="Pfam" id="PF01370"/>
    </source>
</evidence>
<comment type="pathway">
    <text evidence="1">Bacterial outer membrane biogenesis; LPS O-antigen biosynthesis.</text>
</comment>
<sequence>MAAPARILVTGAGGFVGRSLLPALRAAFPAAVLIGAGRRPAIPGTDESLHLDLLDHGSMTGAIAAVRPDAVLHLAAQADVAASFRAPDETWRPNLLGTLALAEAVLREAPEAAFLYVSSGEIYGLGFQAGQPLDEDAAFQPANPYAASKAAADLAIGEMALRGLRAIRLRPFTHVGPGQAPQFAVANFARQVCRIEAGQQEPVLRTGALDRWRDLLDVRDICAGYVRALELAERLPPGLALNLCGGTPRRIGDILDALLALAGVEARIEQEAVRLRPTDVERVQGDPRRAREILGWAPTIPWEETLRSVLADWRSRVAAGE</sequence>
<evidence type="ECO:0000256" key="2">
    <source>
        <dbReference type="ARBA" id="ARBA00007637"/>
    </source>
</evidence>
<evidence type="ECO:0000313" key="4">
    <source>
        <dbReference type="EMBL" id="MBL6079082.1"/>
    </source>
</evidence>
<dbReference type="SUPFAM" id="SSF51735">
    <property type="entry name" value="NAD(P)-binding Rossmann-fold domains"/>
    <property type="match status" value="1"/>
</dbReference>
<proteinExistence type="inferred from homology"/>